<dbReference type="Proteomes" id="UP000234323">
    <property type="component" value="Unassembled WGS sequence"/>
</dbReference>
<sequence length="99" mass="11123">MNINININEDVDALSQEIANGPPLFPAPNTIPRVITARFRQKCSRGERRITGYGLFKLFIIFQTSAHSKMAVNKVAGDLWKNASRDNKEGYINLCSQIN</sequence>
<evidence type="ECO:0008006" key="3">
    <source>
        <dbReference type="Google" id="ProtNLM"/>
    </source>
</evidence>
<dbReference type="VEuPathDB" id="FungiDB:FUN_001284"/>
<reference evidence="1 2" key="1">
    <citation type="submission" date="2015-10" db="EMBL/GenBank/DDBJ databases">
        <title>Genome analyses suggest a sexual origin of heterokaryosis in a supposedly ancient asexual fungus.</title>
        <authorList>
            <person name="Ropars J."/>
            <person name="Sedzielewska K."/>
            <person name="Noel J."/>
            <person name="Charron P."/>
            <person name="Farinelli L."/>
            <person name="Marton T."/>
            <person name="Kruger M."/>
            <person name="Pelin A."/>
            <person name="Brachmann A."/>
            <person name="Corradi N."/>
        </authorList>
    </citation>
    <scope>NUCLEOTIDE SEQUENCE [LARGE SCALE GENOMIC DNA]</scope>
    <source>
        <strain evidence="1 2">A4</strain>
    </source>
</reference>
<proteinExistence type="predicted"/>
<protein>
    <recommendedName>
        <fullName evidence="3">HMG box domain-containing protein</fullName>
    </recommendedName>
</protein>
<organism evidence="1 2">
    <name type="scientific">Rhizophagus irregularis</name>
    <dbReference type="NCBI Taxonomy" id="588596"/>
    <lineage>
        <taxon>Eukaryota</taxon>
        <taxon>Fungi</taxon>
        <taxon>Fungi incertae sedis</taxon>
        <taxon>Mucoromycota</taxon>
        <taxon>Glomeromycotina</taxon>
        <taxon>Glomeromycetes</taxon>
        <taxon>Glomerales</taxon>
        <taxon>Glomeraceae</taxon>
        <taxon>Rhizophagus</taxon>
    </lineage>
</organism>
<name>A0A2I1G2R8_9GLOM</name>
<dbReference type="VEuPathDB" id="FungiDB:RhiirA1_424417"/>
<dbReference type="AlphaFoldDB" id="A0A2I1G2R8"/>
<dbReference type="VEuPathDB" id="FungiDB:RhiirFUN_026653"/>
<gene>
    <name evidence="1" type="ORF">RhiirA4_395307</name>
</gene>
<evidence type="ECO:0000313" key="2">
    <source>
        <dbReference type="Proteomes" id="UP000234323"/>
    </source>
</evidence>
<evidence type="ECO:0000313" key="1">
    <source>
        <dbReference type="EMBL" id="PKY40928.1"/>
    </source>
</evidence>
<comment type="caution">
    <text evidence="1">The sequence shown here is derived from an EMBL/GenBank/DDBJ whole genome shotgun (WGS) entry which is preliminary data.</text>
</comment>
<accession>A0A2I1G2R8</accession>
<dbReference type="EMBL" id="LLXI01000123">
    <property type="protein sequence ID" value="PKY40928.1"/>
    <property type="molecule type" value="Genomic_DNA"/>
</dbReference>
<keyword evidence="2" id="KW-1185">Reference proteome</keyword>